<dbReference type="KEGG" id="seds:AAY24_03570"/>
<keyword evidence="1" id="KW-0560">Oxidoreductase</keyword>
<evidence type="ECO:0000313" key="3">
    <source>
        <dbReference type="EMBL" id="AKH19586.1"/>
    </source>
</evidence>
<dbReference type="GO" id="GO:0016706">
    <property type="term" value="F:2-oxoglutarate-dependent dioxygenase activity"/>
    <property type="evidence" value="ECO:0007669"/>
    <property type="project" value="UniProtKB-ARBA"/>
</dbReference>
<dbReference type="Pfam" id="PF02668">
    <property type="entry name" value="TauD"/>
    <property type="match status" value="1"/>
</dbReference>
<accession>A0A0F7JT34</accession>
<dbReference type="SUPFAM" id="SSF51197">
    <property type="entry name" value="Clavaminate synthase-like"/>
    <property type="match status" value="1"/>
</dbReference>
<evidence type="ECO:0000256" key="1">
    <source>
        <dbReference type="ARBA" id="ARBA00023002"/>
    </source>
</evidence>
<dbReference type="PATRIC" id="fig|1543721.4.peg.749"/>
<sequence>MPHTAVSHDIQISSPFNPDEEAAYQEWRTRKLADYPTSIEDLLVPVTDPRHLDSAEYNAIQRRLQKANMAIYISRTGSDPDPQIPLALGRQFGARHLNHNWLSDDTGLTSLKVATDGVRRQYIPYSNRPIKWHTDGYYNRPDEQIHSLILHCVQSAGSGGENALLDHEIAYILLRDRNPDFIPALMGADVLTIPPRMSRNEVARREETGPVFSILPCGNLHMRFTIRTRHVIWSEDPIVRQAVSALNEILDSDSPYIFRGRLEPGMGLISNNILHDRAAFQDDEQGTRHLYRARYYDRLENTGIAQYR</sequence>
<proteinExistence type="predicted"/>
<reference evidence="3 4" key="1">
    <citation type="journal article" date="2015" name="Genome Announc.">
        <title>Complete Genome Sequence of Sedimenticola thiotaurini Strain SIP-G1, a Polyphosphate- and Polyhydroxyalkanoate-Accumulating Sulfur-Oxidizing Gammaproteobacterium Isolated from Salt Marsh Sediments.</title>
        <authorList>
            <person name="Flood B.E."/>
            <person name="Jones D.S."/>
            <person name="Bailey J.V."/>
        </authorList>
    </citation>
    <scope>NUCLEOTIDE SEQUENCE [LARGE SCALE GENOMIC DNA]</scope>
    <source>
        <strain evidence="3 4">SIP-G1</strain>
    </source>
</reference>
<feature type="domain" description="TauD/TfdA-like" evidence="2">
    <location>
        <begin position="45"/>
        <end position="293"/>
    </location>
</feature>
<dbReference type="RefSeq" id="WP_046858522.1">
    <property type="nucleotide sequence ID" value="NZ_CP011412.1"/>
</dbReference>
<dbReference type="EMBL" id="CP011412">
    <property type="protein sequence ID" value="AKH19586.1"/>
    <property type="molecule type" value="Genomic_DNA"/>
</dbReference>
<dbReference type="OrthoDB" id="9770519at2"/>
<protein>
    <submittedName>
        <fullName evidence="3">Taurine catabolism dioxygenase TauD</fullName>
    </submittedName>
</protein>
<keyword evidence="3" id="KW-0223">Dioxygenase</keyword>
<organism evidence="3 4">
    <name type="scientific">Sedimenticola thiotaurini</name>
    <dbReference type="NCBI Taxonomy" id="1543721"/>
    <lineage>
        <taxon>Bacteria</taxon>
        <taxon>Pseudomonadati</taxon>
        <taxon>Pseudomonadota</taxon>
        <taxon>Gammaproteobacteria</taxon>
        <taxon>Chromatiales</taxon>
        <taxon>Sedimenticolaceae</taxon>
        <taxon>Sedimenticola</taxon>
    </lineage>
</organism>
<dbReference type="AlphaFoldDB" id="A0A0F7JT34"/>
<evidence type="ECO:0000313" key="4">
    <source>
        <dbReference type="Proteomes" id="UP000034410"/>
    </source>
</evidence>
<keyword evidence="4" id="KW-1185">Reference proteome</keyword>
<dbReference type="Gene3D" id="3.60.130.10">
    <property type="entry name" value="Clavaminate synthase-like"/>
    <property type="match status" value="1"/>
</dbReference>
<dbReference type="Proteomes" id="UP000034410">
    <property type="component" value="Chromosome"/>
</dbReference>
<dbReference type="InterPro" id="IPR003819">
    <property type="entry name" value="TauD/TfdA-like"/>
</dbReference>
<name>A0A0F7JT34_9GAMM</name>
<dbReference type="InterPro" id="IPR042098">
    <property type="entry name" value="TauD-like_sf"/>
</dbReference>
<gene>
    <name evidence="3" type="ORF">AAY24_03570</name>
</gene>
<evidence type="ECO:0000259" key="2">
    <source>
        <dbReference type="Pfam" id="PF02668"/>
    </source>
</evidence>